<dbReference type="PIRSF" id="PIRSF000525">
    <property type="entry name" value="SerC"/>
    <property type="match status" value="1"/>
</dbReference>
<comment type="catalytic activity">
    <reaction evidence="11">
        <text>O-phospho-L-serine + 2-oxoglutarate = 3-phosphooxypyruvate + L-glutamate</text>
        <dbReference type="Rhea" id="RHEA:14329"/>
        <dbReference type="ChEBI" id="CHEBI:16810"/>
        <dbReference type="ChEBI" id="CHEBI:18110"/>
        <dbReference type="ChEBI" id="CHEBI:29985"/>
        <dbReference type="ChEBI" id="CHEBI:57524"/>
        <dbReference type="EC" id="2.6.1.52"/>
    </reaction>
</comment>
<dbReference type="InterPro" id="IPR000192">
    <property type="entry name" value="Aminotrans_V_dom"/>
</dbReference>
<evidence type="ECO:0000256" key="2">
    <source>
        <dbReference type="ARBA" id="ARBA00005099"/>
    </source>
</evidence>
<evidence type="ECO:0000256" key="1">
    <source>
        <dbReference type="ARBA" id="ARBA00001933"/>
    </source>
</evidence>
<dbReference type="WBParaSite" id="SMUV_0000703601-mRNA-1">
    <property type="protein sequence ID" value="SMUV_0000703601-mRNA-1"/>
    <property type="gene ID" value="SMUV_0000703601"/>
</dbReference>
<keyword evidence="5" id="KW-0032">Aminotransferase</keyword>
<protein>
    <recommendedName>
        <fullName evidence="4">phosphoserine transaminase</fullName>
        <ecNumber evidence="4">2.6.1.52</ecNumber>
    </recommendedName>
</protein>
<dbReference type="FunFam" id="3.40.640.10:FF:000010">
    <property type="entry name" value="Phosphoserine aminotransferase"/>
    <property type="match status" value="1"/>
</dbReference>
<feature type="domain" description="Aminotransferase class V" evidence="12">
    <location>
        <begin position="6"/>
        <end position="352"/>
    </location>
</feature>
<dbReference type="Gene3D" id="3.90.1150.10">
    <property type="entry name" value="Aspartate Aminotransferase, domain 1"/>
    <property type="match status" value="1"/>
</dbReference>
<dbReference type="PANTHER" id="PTHR43247:SF1">
    <property type="entry name" value="PHOSPHOSERINE AMINOTRANSFERASE"/>
    <property type="match status" value="1"/>
</dbReference>
<evidence type="ECO:0000256" key="5">
    <source>
        <dbReference type="ARBA" id="ARBA00022576"/>
    </source>
</evidence>
<dbReference type="Proteomes" id="UP000046393">
    <property type="component" value="Unplaced"/>
</dbReference>
<evidence type="ECO:0000313" key="14">
    <source>
        <dbReference type="WBParaSite" id="SMUV_0000703601-mRNA-1"/>
    </source>
</evidence>
<evidence type="ECO:0000256" key="10">
    <source>
        <dbReference type="ARBA" id="ARBA00047630"/>
    </source>
</evidence>
<dbReference type="FunFam" id="3.90.1150.10:FF:000006">
    <property type="entry name" value="Phosphoserine aminotransferase"/>
    <property type="match status" value="1"/>
</dbReference>
<dbReference type="NCBIfam" id="TIGR01364">
    <property type="entry name" value="serC_1"/>
    <property type="match status" value="1"/>
</dbReference>
<evidence type="ECO:0000256" key="4">
    <source>
        <dbReference type="ARBA" id="ARBA00013030"/>
    </source>
</evidence>
<dbReference type="GO" id="GO:0006564">
    <property type="term" value="P:L-serine biosynthetic process"/>
    <property type="evidence" value="ECO:0007669"/>
    <property type="project" value="UniProtKB-KW"/>
</dbReference>
<dbReference type="UniPathway" id="UPA00135">
    <property type="reaction ID" value="UER00197"/>
</dbReference>
<comment type="similarity">
    <text evidence="3">Belongs to the class-V pyridoxal-phosphate-dependent aminotransferase family. SerC subfamily.</text>
</comment>
<proteinExistence type="inferred from homology"/>
<keyword evidence="8" id="KW-0663">Pyridoxal phosphate</keyword>
<evidence type="ECO:0000256" key="9">
    <source>
        <dbReference type="ARBA" id="ARBA00023299"/>
    </source>
</evidence>
<dbReference type="AlphaFoldDB" id="A0A0N5AQR2"/>
<evidence type="ECO:0000256" key="3">
    <source>
        <dbReference type="ARBA" id="ARBA00006904"/>
    </source>
</evidence>
<dbReference type="PANTHER" id="PTHR43247">
    <property type="entry name" value="PHOSPHOSERINE AMINOTRANSFERASE"/>
    <property type="match status" value="1"/>
</dbReference>
<dbReference type="HAMAP" id="MF_00160">
    <property type="entry name" value="SerC_aminotrans_5"/>
    <property type="match status" value="1"/>
</dbReference>
<evidence type="ECO:0000256" key="6">
    <source>
        <dbReference type="ARBA" id="ARBA00022605"/>
    </source>
</evidence>
<comment type="pathway">
    <text evidence="2">Amino-acid biosynthesis; L-serine biosynthesis; L-serine from 3-phospho-D-glycerate: step 2/3.</text>
</comment>
<organism evidence="13 14">
    <name type="scientific">Syphacia muris</name>
    <dbReference type="NCBI Taxonomy" id="451379"/>
    <lineage>
        <taxon>Eukaryota</taxon>
        <taxon>Metazoa</taxon>
        <taxon>Ecdysozoa</taxon>
        <taxon>Nematoda</taxon>
        <taxon>Chromadorea</taxon>
        <taxon>Rhabditida</taxon>
        <taxon>Spirurina</taxon>
        <taxon>Oxyuridomorpha</taxon>
        <taxon>Oxyuroidea</taxon>
        <taxon>Oxyuridae</taxon>
        <taxon>Syphacia</taxon>
    </lineage>
</organism>
<sequence>MKRSINFGAGPAKLPDEVLERIQKEFLCHPEASVSIIEMSHRSKEYKNIYNETVKLLREEMSIPNEYEVLFMHGGATGQFAAIPMNLKGNHESADYAVTGRWSLASFKEASKYIHAKEVFDVPASFTEILPYDKWKCNSDAAYLYYCANETVDGVEFKNTPETFANVPLVADVSSNILSRPFCFTNHAVVYGSTQKNLGAAGTAVVIVRKDLIKPVENIPAILSYHEMQRTASNYNTPNVFGIYVTKLVLEWIRNQGGLDVIERRNKEKAAIIYNVIDSSSGFYHSPVKPEFRSNMNIPFRIGGSSGNQQLEEKFLDGAIARGMIGLKGHRSVGGIRVSLYNAMTISETDALRKYMAEFQEKQR</sequence>
<name>A0A0N5AQR2_9BILA</name>
<evidence type="ECO:0000256" key="8">
    <source>
        <dbReference type="ARBA" id="ARBA00022898"/>
    </source>
</evidence>
<dbReference type="NCBIfam" id="NF003764">
    <property type="entry name" value="PRK05355.1"/>
    <property type="match status" value="1"/>
</dbReference>
<dbReference type="Gene3D" id="3.40.640.10">
    <property type="entry name" value="Type I PLP-dependent aspartate aminotransferase-like (Major domain)"/>
    <property type="match status" value="1"/>
</dbReference>
<dbReference type="InterPro" id="IPR015422">
    <property type="entry name" value="PyrdxlP-dep_Trfase_small"/>
</dbReference>
<dbReference type="GO" id="GO:0030170">
    <property type="term" value="F:pyridoxal phosphate binding"/>
    <property type="evidence" value="ECO:0007669"/>
    <property type="project" value="TreeGrafter"/>
</dbReference>
<dbReference type="InterPro" id="IPR015424">
    <property type="entry name" value="PyrdxlP-dep_Trfase"/>
</dbReference>
<dbReference type="EC" id="2.6.1.52" evidence="4"/>
<dbReference type="SUPFAM" id="SSF53383">
    <property type="entry name" value="PLP-dependent transferases"/>
    <property type="match status" value="1"/>
</dbReference>
<dbReference type="GO" id="GO:0004648">
    <property type="term" value="F:O-phospho-L-serine:2-oxoglutarate aminotransferase activity"/>
    <property type="evidence" value="ECO:0007669"/>
    <property type="project" value="UniProtKB-EC"/>
</dbReference>
<dbReference type="InterPro" id="IPR022278">
    <property type="entry name" value="Pser_aminoTfrase"/>
</dbReference>
<dbReference type="InterPro" id="IPR015421">
    <property type="entry name" value="PyrdxlP-dep_Trfase_major"/>
</dbReference>
<evidence type="ECO:0000256" key="7">
    <source>
        <dbReference type="ARBA" id="ARBA00022679"/>
    </source>
</evidence>
<dbReference type="Pfam" id="PF00266">
    <property type="entry name" value="Aminotran_5"/>
    <property type="match status" value="1"/>
</dbReference>
<reference evidence="14" key="1">
    <citation type="submission" date="2017-02" db="UniProtKB">
        <authorList>
            <consortium name="WormBaseParasite"/>
        </authorList>
    </citation>
    <scope>IDENTIFICATION</scope>
</reference>
<accession>A0A0N5AQR2</accession>
<comment type="catalytic activity">
    <reaction evidence="10">
        <text>4-(phosphooxy)-L-threonine + 2-oxoglutarate = (R)-3-hydroxy-2-oxo-4-phosphooxybutanoate + L-glutamate</text>
        <dbReference type="Rhea" id="RHEA:16573"/>
        <dbReference type="ChEBI" id="CHEBI:16810"/>
        <dbReference type="ChEBI" id="CHEBI:29985"/>
        <dbReference type="ChEBI" id="CHEBI:58452"/>
        <dbReference type="ChEBI" id="CHEBI:58538"/>
        <dbReference type="EC" id="2.6.1.52"/>
    </reaction>
</comment>
<keyword evidence="6" id="KW-0028">Amino-acid biosynthesis</keyword>
<dbReference type="GO" id="GO:0005737">
    <property type="term" value="C:cytoplasm"/>
    <property type="evidence" value="ECO:0007669"/>
    <property type="project" value="TreeGrafter"/>
</dbReference>
<comment type="cofactor">
    <cofactor evidence="1">
        <name>pyridoxal 5'-phosphate</name>
        <dbReference type="ChEBI" id="CHEBI:597326"/>
    </cofactor>
</comment>
<dbReference type="UniPathway" id="UPA00244">
    <property type="reaction ID" value="UER00311"/>
</dbReference>
<keyword evidence="13" id="KW-1185">Reference proteome</keyword>
<evidence type="ECO:0000259" key="12">
    <source>
        <dbReference type="Pfam" id="PF00266"/>
    </source>
</evidence>
<evidence type="ECO:0000313" key="13">
    <source>
        <dbReference type="Proteomes" id="UP000046393"/>
    </source>
</evidence>
<keyword evidence="9" id="KW-0718">Serine biosynthesis</keyword>
<dbReference type="STRING" id="451379.A0A0N5AQR2"/>
<keyword evidence="7" id="KW-0808">Transferase</keyword>
<evidence type="ECO:0000256" key="11">
    <source>
        <dbReference type="ARBA" id="ARBA00049007"/>
    </source>
</evidence>